<evidence type="ECO:0000313" key="9">
    <source>
        <dbReference type="EMBL" id="KAJ1721607.1"/>
    </source>
</evidence>
<dbReference type="SMART" id="SM00360">
    <property type="entry name" value="RRM"/>
    <property type="match status" value="2"/>
</dbReference>
<evidence type="ECO:0000256" key="4">
    <source>
        <dbReference type="ARBA" id="ARBA00022884"/>
    </source>
</evidence>
<keyword evidence="4 6" id="KW-0694">RNA-binding</keyword>
<gene>
    <name evidence="9" type="primary">sap49</name>
    <name evidence="9" type="ORF">LPJ53_003885</name>
</gene>
<feature type="region of interest" description="Disordered" evidence="7">
    <location>
        <begin position="197"/>
        <end position="217"/>
    </location>
</feature>
<dbReference type="GO" id="GO:0000398">
    <property type="term" value="P:mRNA splicing, via spliceosome"/>
    <property type="evidence" value="ECO:0007669"/>
    <property type="project" value="UniProtKB-ARBA"/>
</dbReference>
<evidence type="ECO:0000256" key="5">
    <source>
        <dbReference type="ARBA" id="ARBA00023242"/>
    </source>
</evidence>
<dbReference type="Proteomes" id="UP001149813">
    <property type="component" value="Unassembled WGS sequence"/>
</dbReference>
<dbReference type="FunFam" id="3.30.70.330:FF:000505">
    <property type="entry name" value="Splicing factor 3B subunit 4"/>
    <property type="match status" value="1"/>
</dbReference>
<accession>A0A9W7Y0B5</accession>
<dbReference type="OrthoDB" id="10259687at2759"/>
<dbReference type="GO" id="GO:0005730">
    <property type="term" value="C:nucleolus"/>
    <property type="evidence" value="ECO:0007669"/>
    <property type="project" value="TreeGrafter"/>
</dbReference>
<dbReference type="Gene3D" id="3.30.70.330">
    <property type="match status" value="2"/>
</dbReference>
<sequence length="255" mass="27613">MAQKFERNQDASVYIGNLDDRVTDELIWELMVQAGPVVNVHLPKDRVTQRPLGYGFCEFQTPADAQYAVKIMNLIKLFNKPLRVNPSSLDRRMQQDVGAKLFIGNLDVDIVDDKLLHDTFGAFGQMAQAPRVARDQTGGSRGFAFVGYTTFEAADQAIEAMDGQYLGGKCVNVTYAFKKDAKGERHGSAAERLLAQEARRNDPGAGDAYPTSGGYSTSGGYPTSGGYASGYSQGYGQGQGHNQGQGYGSTSYGGY</sequence>
<keyword evidence="3" id="KW-0677">Repeat</keyword>
<dbReference type="GO" id="GO:0003723">
    <property type="term" value="F:RNA binding"/>
    <property type="evidence" value="ECO:0007669"/>
    <property type="project" value="UniProtKB-UniRule"/>
</dbReference>
<dbReference type="InterPro" id="IPR035979">
    <property type="entry name" value="RBD_domain_sf"/>
</dbReference>
<reference evidence="9" key="1">
    <citation type="submission" date="2022-07" db="EMBL/GenBank/DDBJ databases">
        <title>Phylogenomic reconstructions and comparative analyses of Kickxellomycotina fungi.</title>
        <authorList>
            <person name="Reynolds N.K."/>
            <person name="Stajich J.E."/>
            <person name="Barry K."/>
            <person name="Grigoriev I.V."/>
            <person name="Crous P."/>
            <person name="Smith M.E."/>
        </authorList>
    </citation>
    <scope>NUCLEOTIDE SEQUENCE</scope>
    <source>
        <strain evidence="9">NBRC 32514</strain>
    </source>
</reference>
<organism evidence="9 10">
    <name type="scientific">Coemansia erecta</name>
    <dbReference type="NCBI Taxonomy" id="147472"/>
    <lineage>
        <taxon>Eukaryota</taxon>
        <taxon>Fungi</taxon>
        <taxon>Fungi incertae sedis</taxon>
        <taxon>Zoopagomycota</taxon>
        <taxon>Kickxellomycotina</taxon>
        <taxon>Kickxellomycetes</taxon>
        <taxon>Kickxellales</taxon>
        <taxon>Kickxellaceae</taxon>
        <taxon>Coemansia</taxon>
    </lineage>
</organism>
<comment type="subcellular location">
    <subcellularLocation>
        <location evidence="1">Nucleus</location>
    </subcellularLocation>
</comment>
<protein>
    <submittedName>
        <fullName evidence="9">Spliceosome-associated protein 49</fullName>
    </submittedName>
</protein>
<evidence type="ECO:0000313" key="10">
    <source>
        <dbReference type="Proteomes" id="UP001149813"/>
    </source>
</evidence>
<evidence type="ECO:0000256" key="6">
    <source>
        <dbReference type="PROSITE-ProRule" id="PRU00176"/>
    </source>
</evidence>
<feature type="domain" description="RRM" evidence="8">
    <location>
        <begin position="11"/>
        <end position="89"/>
    </location>
</feature>
<dbReference type="InterPro" id="IPR034158">
    <property type="entry name" value="SF3B4_RRM1"/>
</dbReference>
<dbReference type="InterPro" id="IPR012677">
    <property type="entry name" value="Nucleotide-bd_a/b_plait_sf"/>
</dbReference>
<dbReference type="PANTHER" id="PTHR48030:SF3">
    <property type="entry name" value="SPLICING FACTOR 3B SUBUNIT 4"/>
    <property type="match status" value="1"/>
</dbReference>
<dbReference type="AlphaFoldDB" id="A0A9W7Y0B5"/>
<keyword evidence="5" id="KW-0539">Nucleus</keyword>
<dbReference type="FunFam" id="3.30.70.330:FF:000895">
    <property type="entry name" value="Hsh49p"/>
    <property type="match status" value="1"/>
</dbReference>
<dbReference type="PROSITE" id="PS50102">
    <property type="entry name" value="RRM"/>
    <property type="match status" value="2"/>
</dbReference>
<dbReference type="GO" id="GO:0071011">
    <property type="term" value="C:precatalytic spliceosome"/>
    <property type="evidence" value="ECO:0007669"/>
    <property type="project" value="TreeGrafter"/>
</dbReference>
<dbReference type="InterPro" id="IPR000504">
    <property type="entry name" value="RRM_dom"/>
</dbReference>
<keyword evidence="10" id="KW-1185">Reference proteome</keyword>
<dbReference type="GO" id="GO:0048026">
    <property type="term" value="P:positive regulation of mRNA splicing, via spliceosome"/>
    <property type="evidence" value="ECO:0007669"/>
    <property type="project" value="TreeGrafter"/>
</dbReference>
<dbReference type="Pfam" id="PF00076">
    <property type="entry name" value="RRM_1"/>
    <property type="match status" value="2"/>
</dbReference>
<comment type="similarity">
    <text evidence="2">Belongs to the SF3B4 family.</text>
</comment>
<evidence type="ECO:0000256" key="2">
    <source>
        <dbReference type="ARBA" id="ARBA00008363"/>
    </source>
</evidence>
<feature type="compositionally biased region" description="Low complexity" evidence="7">
    <location>
        <begin position="208"/>
        <end position="217"/>
    </location>
</feature>
<evidence type="ECO:0000256" key="3">
    <source>
        <dbReference type="ARBA" id="ARBA00022737"/>
    </source>
</evidence>
<dbReference type="GO" id="GO:0005686">
    <property type="term" value="C:U2 snRNP"/>
    <property type="evidence" value="ECO:0007669"/>
    <property type="project" value="TreeGrafter"/>
</dbReference>
<evidence type="ECO:0000259" key="8">
    <source>
        <dbReference type="PROSITE" id="PS50102"/>
    </source>
</evidence>
<dbReference type="EMBL" id="JANBOJ010000160">
    <property type="protein sequence ID" value="KAJ1721607.1"/>
    <property type="molecule type" value="Genomic_DNA"/>
</dbReference>
<name>A0A9W7Y0B5_9FUNG</name>
<dbReference type="InterPro" id="IPR052084">
    <property type="entry name" value="SF3B4_spliceosome_assoc"/>
</dbReference>
<evidence type="ECO:0000256" key="1">
    <source>
        <dbReference type="ARBA" id="ARBA00004123"/>
    </source>
</evidence>
<proteinExistence type="inferred from homology"/>
<evidence type="ECO:0000256" key="7">
    <source>
        <dbReference type="SAM" id="MobiDB-lite"/>
    </source>
</evidence>
<dbReference type="SUPFAM" id="SSF54928">
    <property type="entry name" value="RNA-binding domain, RBD"/>
    <property type="match status" value="1"/>
</dbReference>
<comment type="caution">
    <text evidence="9">The sequence shown here is derived from an EMBL/GenBank/DDBJ whole genome shotgun (WGS) entry which is preliminary data.</text>
</comment>
<dbReference type="PANTHER" id="PTHR48030">
    <property type="entry name" value="SPLICING FACTOR 3B SUBUNIT 4"/>
    <property type="match status" value="1"/>
</dbReference>
<dbReference type="CDD" id="cd12334">
    <property type="entry name" value="RRM1_SF3B4"/>
    <property type="match status" value="1"/>
</dbReference>
<feature type="domain" description="RRM" evidence="8">
    <location>
        <begin position="99"/>
        <end position="178"/>
    </location>
</feature>